<proteinExistence type="predicted"/>
<reference evidence="9 10" key="1">
    <citation type="submission" date="2014-12" db="EMBL/GenBank/DDBJ databases">
        <title>Draft genome sequences of 10 type strains of Lactococcus.</title>
        <authorList>
            <person name="Sun Z."/>
            <person name="Zhong Z."/>
            <person name="Liu W."/>
            <person name="Zhang W."/>
            <person name="Zhang H."/>
        </authorList>
    </citation>
    <scope>NUCLEOTIDE SEQUENCE [LARGE SCALE GENOMIC DNA]</scope>
    <source>
        <strain evidence="9 10">JCM 16395</strain>
    </source>
</reference>
<feature type="transmembrane region" description="Helical" evidence="7">
    <location>
        <begin position="200"/>
        <end position="220"/>
    </location>
</feature>
<dbReference type="AlphaFoldDB" id="A0A2A5RKQ0"/>
<evidence type="ECO:0000256" key="1">
    <source>
        <dbReference type="ARBA" id="ARBA00004651"/>
    </source>
</evidence>
<feature type="transmembrane region" description="Helical" evidence="7">
    <location>
        <begin position="226"/>
        <end position="244"/>
    </location>
</feature>
<evidence type="ECO:0000256" key="2">
    <source>
        <dbReference type="ARBA" id="ARBA00022448"/>
    </source>
</evidence>
<sequence length="469" mass="50916">MLNRTKALVAIGIFTFMSTLDGSIVNIALPTMSRELHTSTAQITWVVTIYLIVISAIILIFGRLADLVGKAKVTKIGWAIFILGSFLAGMNMGMGLPFLLFARVVQAVGASMMMATSFGIIAQIFPAENRARALAINSMFVSVGSIAGPALGGLILQVASWNYIFFINVPIGIIAWIFGNRALPNDRGQGQISDVDLKGGSLMTAVIVLLFMALNFGMTLGWTNPIIIGAAILGILLFIAFIVVESRTAAPLLNLNIFKSKLFSLSLIMALLNFTVAMFSSILLPFYLQDYRSYAPGIAGLFMMCYPLAMLIFSPIAGTIADKMDKEIVTFVGISGIVLSQVGYLMINSQTPAWWVAVVLLLQGGSVGIFQSPNNALIMETVDRKYLGIAGSVNSLARNFAFVIGTSLATILLFFEMSNITGTKVNSYLPNQPEVFLQGMHFAFIFALCFTLITWILAFMRLIGKRKMH</sequence>
<feature type="transmembrane region" description="Helical" evidence="7">
    <location>
        <begin position="161"/>
        <end position="179"/>
    </location>
</feature>
<evidence type="ECO:0000256" key="3">
    <source>
        <dbReference type="ARBA" id="ARBA00022475"/>
    </source>
</evidence>
<dbReference type="InterPro" id="IPR011701">
    <property type="entry name" value="MFS"/>
</dbReference>
<feature type="transmembrane region" description="Helical" evidence="7">
    <location>
        <begin position="328"/>
        <end position="347"/>
    </location>
</feature>
<dbReference type="InterPro" id="IPR036259">
    <property type="entry name" value="MFS_trans_sf"/>
</dbReference>
<feature type="transmembrane region" description="Helical" evidence="7">
    <location>
        <begin position="134"/>
        <end position="155"/>
    </location>
</feature>
<feature type="transmembrane region" description="Helical" evidence="7">
    <location>
        <begin position="76"/>
        <end position="94"/>
    </location>
</feature>
<evidence type="ECO:0000256" key="4">
    <source>
        <dbReference type="ARBA" id="ARBA00022692"/>
    </source>
</evidence>
<dbReference type="Gene3D" id="1.20.1720.10">
    <property type="entry name" value="Multidrug resistance protein D"/>
    <property type="match status" value="1"/>
</dbReference>
<dbReference type="OrthoDB" id="9812221at2"/>
<evidence type="ECO:0000313" key="10">
    <source>
        <dbReference type="Proteomes" id="UP000218181"/>
    </source>
</evidence>
<comment type="subcellular location">
    <subcellularLocation>
        <location evidence="1">Cell membrane</location>
        <topology evidence="1">Multi-pass membrane protein</topology>
    </subcellularLocation>
</comment>
<feature type="domain" description="Major facilitator superfamily (MFS) profile" evidence="8">
    <location>
        <begin position="7"/>
        <end position="466"/>
    </location>
</feature>
<comment type="caution">
    <text evidence="9">The sequence shown here is derived from an EMBL/GenBank/DDBJ whole genome shotgun (WGS) entry which is preliminary data.</text>
</comment>
<dbReference type="PANTHER" id="PTHR42718:SF46">
    <property type="entry name" value="BLR6921 PROTEIN"/>
    <property type="match status" value="1"/>
</dbReference>
<keyword evidence="5 7" id="KW-1133">Transmembrane helix</keyword>
<feature type="transmembrane region" description="Helical" evidence="7">
    <location>
        <begin position="265"/>
        <end position="288"/>
    </location>
</feature>
<dbReference type="Proteomes" id="UP000218181">
    <property type="component" value="Unassembled WGS sequence"/>
</dbReference>
<feature type="transmembrane region" description="Helical" evidence="7">
    <location>
        <begin position="294"/>
        <end position="316"/>
    </location>
</feature>
<name>A0A2A5RKQ0_9LACT</name>
<dbReference type="STRING" id="1291764.GCA_001311235_01771"/>
<dbReference type="SUPFAM" id="SSF103473">
    <property type="entry name" value="MFS general substrate transporter"/>
    <property type="match status" value="2"/>
</dbReference>
<evidence type="ECO:0000259" key="8">
    <source>
        <dbReference type="PROSITE" id="PS50850"/>
    </source>
</evidence>
<dbReference type="EMBL" id="JXJU01000006">
    <property type="protein sequence ID" value="PCR99768.1"/>
    <property type="molecule type" value="Genomic_DNA"/>
</dbReference>
<feature type="transmembrane region" description="Helical" evidence="7">
    <location>
        <begin position="435"/>
        <end position="459"/>
    </location>
</feature>
<keyword evidence="6 7" id="KW-0472">Membrane</keyword>
<dbReference type="PRINTS" id="PR01036">
    <property type="entry name" value="TCRTETB"/>
</dbReference>
<keyword evidence="3" id="KW-1003">Cell membrane</keyword>
<dbReference type="CDD" id="cd17321">
    <property type="entry name" value="MFS_MMR_MDR_like"/>
    <property type="match status" value="1"/>
</dbReference>
<evidence type="ECO:0000256" key="5">
    <source>
        <dbReference type="ARBA" id="ARBA00022989"/>
    </source>
</evidence>
<feature type="transmembrane region" description="Helical" evidence="7">
    <location>
        <begin position="7"/>
        <end position="29"/>
    </location>
</feature>
<dbReference type="GO" id="GO:0005886">
    <property type="term" value="C:plasma membrane"/>
    <property type="evidence" value="ECO:0007669"/>
    <property type="project" value="UniProtKB-SubCell"/>
</dbReference>
<feature type="transmembrane region" description="Helical" evidence="7">
    <location>
        <begin position="100"/>
        <end position="122"/>
    </location>
</feature>
<dbReference type="Pfam" id="PF07690">
    <property type="entry name" value="MFS_1"/>
    <property type="match status" value="1"/>
</dbReference>
<dbReference type="Gene3D" id="1.20.1250.20">
    <property type="entry name" value="MFS general substrate transporter like domains"/>
    <property type="match status" value="1"/>
</dbReference>
<dbReference type="GO" id="GO:0022857">
    <property type="term" value="F:transmembrane transporter activity"/>
    <property type="evidence" value="ECO:0007669"/>
    <property type="project" value="InterPro"/>
</dbReference>
<organism evidence="9 10">
    <name type="scientific">Lactococcus fujiensis JCM 16395</name>
    <dbReference type="NCBI Taxonomy" id="1291764"/>
    <lineage>
        <taxon>Bacteria</taxon>
        <taxon>Bacillati</taxon>
        <taxon>Bacillota</taxon>
        <taxon>Bacilli</taxon>
        <taxon>Lactobacillales</taxon>
        <taxon>Streptococcaceae</taxon>
        <taxon>Lactococcus</taxon>
    </lineage>
</organism>
<keyword evidence="10" id="KW-1185">Reference proteome</keyword>
<feature type="transmembrane region" description="Helical" evidence="7">
    <location>
        <begin position="41"/>
        <end position="64"/>
    </location>
</feature>
<keyword evidence="2" id="KW-0813">Transport</keyword>
<feature type="transmembrane region" description="Helical" evidence="7">
    <location>
        <begin position="396"/>
        <end position="415"/>
    </location>
</feature>
<dbReference type="InterPro" id="IPR020846">
    <property type="entry name" value="MFS_dom"/>
</dbReference>
<protein>
    <submittedName>
        <fullName evidence="9">MFS transporter</fullName>
    </submittedName>
</protein>
<dbReference type="RefSeq" id="WP_054639476.1">
    <property type="nucleotide sequence ID" value="NZ_BBAL01000006.1"/>
</dbReference>
<dbReference type="PANTHER" id="PTHR42718">
    <property type="entry name" value="MAJOR FACILITATOR SUPERFAMILY MULTIDRUG TRANSPORTER MFSC"/>
    <property type="match status" value="1"/>
</dbReference>
<dbReference type="PROSITE" id="PS50850">
    <property type="entry name" value="MFS"/>
    <property type="match status" value="1"/>
</dbReference>
<evidence type="ECO:0000256" key="7">
    <source>
        <dbReference type="SAM" id="Phobius"/>
    </source>
</evidence>
<evidence type="ECO:0000256" key="6">
    <source>
        <dbReference type="ARBA" id="ARBA00023136"/>
    </source>
</evidence>
<dbReference type="InterPro" id="IPR004638">
    <property type="entry name" value="EmrB-like"/>
</dbReference>
<keyword evidence="4 7" id="KW-0812">Transmembrane</keyword>
<gene>
    <name evidence="9" type="ORF">RT41_GL001574</name>
</gene>
<feature type="transmembrane region" description="Helical" evidence="7">
    <location>
        <begin position="353"/>
        <end position="370"/>
    </location>
</feature>
<evidence type="ECO:0000313" key="9">
    <source>
        <dbReference type="EMBL" id="PCR99768.1"/>
    </source>
</evidence>
<dbReference type="NCBIfam" id="TIGR00711">
    <property type="entry name" value="efflux_EmrB"/>
    <property type="match status" value="1"/>
</dbReference>
<accession>A0A2A5RKQ0</accession>